<protein>
    <submittedName>
        <fullName evidence="6">Nose resistant to fluoxetine protein 6-like</fullName>
    </submittedName>
</protein>
<keyword evidence="2" id="KW-1133">Transmembrane helix</keyword>
<evidence type="ECO:0000259" key="4">
    <source>
        <dbReference type="SMART" id="SM00703"/>
    </source>
</evidence>
<feature type="compositionally biased region" description="Polar residues" evidence="1">
    <location>
        <begin position="255"/>
        <end position="264"/>
    </location>
</feature>
<accession>A0A9J7E8I4</accession>
<feature type="transmembrane region" description="Helical" evidence="2">
    <location>
        <begin position="657"/>
        <end position="679"/>
    </location>
</feature>
<dbReference type="PANTHER" id="PTHR11161:SF69">
    <property type="entry name" value="NOSE RESISTANT TO FLUOXETINE PROTEIN 6-LIKE PROTEIN"/>
    <property type="match status" value="1"/>
</dbReference>
<feature type="transmembrane region" description="Helical" evidence="2">
    <location>
        <begin position="691"/>
        <end position="710"/>
    </location>
</feature>
<keyword evidence="2" id="KW-0812">Transmembrane</keyword>
<keyword evidence="3" id="KW-0732">Signal</keyword>
<sequence>MCVKTIEVRTMFVAMILVLVSVVGANVNSTSELGGSRMAWMKSLLDHHSWTEYLTNSNLTLPEKCESDLKVYLSALNEGKLWASKIFDASGQYTPNVLFGNEYWLGSQNACRDLQLKQYYAQTPPFPTTFYVAKINLTVDNDHLPQSRLMLVGECVPASCDISALTTILGAAERAAAAQASDSGLLASFSTVKVRPVPGDYDLFADPKLQILGSVMTIVLTLMLFASLYEGYLERKYRLAKETRDLELAHDGNANHKQPANNNVAVDGKPVPTDNGDRDLRRETCGLWAEVLLSFSILSNGRTILSTDPPNDGALTCLHGMRFMSVIWVIMVHTYLTIFYVADNKTMRVITERNFWYQSVGNASYCVDTFFVISGILVTILFLRTEDKKSAKADQQDKQDINKNLNGFSNSALSISVISQQSFKEDLLDKPKTSAYSMAEFVTMIKSFFILLSYRIVRLTPAYGFVIGLNEIALRYTHDRSVFEPAIFDHITCDKFWWRNLLYINNLYPQREMCMVWSWYMANDTQFYVVGIILLLISVKHPKFAMVSLGLLMVSSWATTIYISVWHQYKARIQEPFEMFDPLYDKPWSRIGPYLVGMIVGWYLHKTKCQLKLPYWVVAVGWPVALAIIGSLIFSMVDGYFEVWPTAFYISIGHTAWGVAVAWVAISCCSGYGGLVNSALSYRGLLPLSRLTYCAYLVHPTIMMYTSFLLDGPYHMQNSTVLAIYAGYAVMAFLASFAISLAFEAPAVRLLKIISGAPRSKKTVRA</sequence>
<feature type="transmembrane region" description="Helical" evidence="2">
    <location>
        <begin position="438"/>
        <end position="457"/>
    </location>
</feature>
<feature type="transmembrane region" description="Helical" evidence="2">
    <location>
        <begin position="323"/>
        <end position="342"/>
    </location>
</feature>
<gene>
    <name evidence="6" type="primary">LOC111354032</name>
</gene>
<dbReference type="AlphaFoldDB" id="A0A9J7E8I4"/>
<organism evidence="5 6">
    <name type="scientific">Spodoptera litura</name>
    <name type="common">Asian cotton leafworm</name>
    <dbReference type="NCBI Taxonomy" id="69820"/>
    <lineage>
        <taxon>Eukaryota</taxon>
        <taxon>Metazoa</taxon>
        <taxon>Ecdysozoa</taxon>
        <taxon>Arthropoda</taxon>
        <taxon>Hexapoda</taxon>
        <taxon>Insecta</taxon>
        <taxon>Pterygota</taxon>
        <taxon>Neoptera</taxon>
        <taxon>Endopterygota</taxon>
        <taxon>Lepidoptera</taxon>
        <taxon>Glossata</taxon>
        <taxon>Ditrysia</taxon>
        <taxon>Noctuoidea</taxon>
        <taxon>Noctuidae</taxon>
        <taxon>Amphipyrinae</taxon>
        <taxon>Spodoptera</taxon>
    </lineage>
</organism>
<feature type="signal peptide" evidence="3">
    <location>
        <begin position="1"/>
        <end position="25"/>
    </location>
</feature>
<dbReference type="PANTHER" id="PTHR11161">
    <property type="entry name" value="O-ACYLTRANSFERASE"/>
    <property type="match status" value="1"/>
</dbReference>
<reference evidence="6" key="1">
    <citation type="submission" date="2025-08" db="UniProtKB">
        <authorList>
            <consortium name="RefSeq"/>
        </authorList>
    </citation>
    <scope>IDENTIFICATION</scope>
    <source>
        <strain evidence="6">Ishihara</strain>
        <tissue evidence="6">Whole body</tissue>
    </source>
</reference>
<feature type="transmembrane region" description="Helical" evidence="2">
    <location>
        <begin position="211"/>
        <end position="229"/>
    </location>
</feature>
<dbReference type="Proteomes" id="UP000301870">
    <property type="component" value="Chromosome 2"/>
</dbReference>
<feature type="region of interest" description="Disordered" evidence="1">
    <location>
        <begin position="251"/>
        <end position="278"/>
    </location>
</feature>
<dbReference type="RefSeq" id="XP_022823074.1">
    <property type="nucleotide sequence ID" value="XM_022967306.1"/>
</dbReference>
<name>A0A9J7E8I4_SPOLT</name>
<evidence type="ECO:0000256" key="3">
    <source>
        <dbReference type="SAM" id="SignalP"/>
    </source>
</evidence>
<feature type="transmembrane region" description="Helical" evidence="2">
    <location>
        <begin position="544"/>
        <end position="567"/>
    </location>
</feature>
<dbReference type="KEGG" id="sliu:111354032"/>
<dbReference type="SMART" id="SM00703">
    <property type="entry name" value="NRF"/>
    <property type="match status" value="1"/>
</dbReference>
<dbReference type="GeneID" id="111354032"/>
<feature type="domain" description="Nose resistant-to-fluoxetine protein N-terminal" evidence="4">
    <location>
        <begin position="62"/>
        <end position="184"/>
    </location>
</feature>
<keyword evidence="5" id="KW-1185">Reference proteome</keyword>
<evidence type="ECO:0000256" key="1">
    <source>
        <dbReference type="SAM" id="MobiDB-lite"/>
    </source>
</evidence>
<evidence type="ECO:0000256" key="2">
    <source>
        <dbReference type="SAM" id="Phobius"/>
    </source>
</evidence>
<dbReference type="Pfam" id="PF01757">
    <property type="entry name" value="Acyl_transf_3"/>
    <property type="match status" value="1"/>
</dbReference>
<dbReference type="GO" id="GO:0016747">
    <property type="term" value="F:acyltransferase activity, transferring groups other than amino-acyl groups"/>
    <property type="evidence" value="ECO:0007669"/>
    <property type="project" value="InterPro"/>
</dbReference>
<feature type="transmembrane region" description="Helical" evidence="2">
    <location>
        <begin position="616"/>
        <end position="637"/>
    </location>
</feature>
<evidence type="ECO:0000313" key="6">
    <source>
        <dbReference type="RefSeq" id="XP_022823074.1"/>
    </source>
</evidence>
<dbReference type="InterPro" id="IPR052728">
    <property type="entry name" value="O2_lipid_transport_reg"/>
</dbReference>
<keyword evidence="2" id="KW-0472">Membrane</keyword>
<dbReference type="Pfam" id="PF20146">
    <property type="entry name" value="NRF"/>
    <property type="match status" value="1"/>
</dbReference>
<proteinExistence type="predicted"/>
<feature type="chain" id="PRO_5039919378" evidence="3">
    <location>
        <begin position="26"/>
        <end position="766"/>
    </location>
</feature>
<feature type="transmembrane region" description="Helical" evidence="2">
    <location>
        <begin position="362"/>
        <end position="383"/>
    </location>
</feature>
<dbReference type="InterPro" id="IPR002656">
    <property type="entry name" value="Acyl_transf_3_dom"/>
</dbReference>
<feature type="transmembrane region" description="Helical" evidence="2">
    <location>
        <begin position="517"/>
        <end position="537"/>
    </location>
</feature>
<dbReference type="OrthoDB" id="207378at2759"/>
<dbReference type="InterPro" id="IPR006621">
    <property type="entry name" value="Nose-resist-to-fluoxetine_N"/>
</dbReference>
<evidence type="ECO:0000313" key="5">
    <source>
        <dbReference type="Proteomes" id="UP000301870"/>
    </source>
</evidence>
<feature type="transmembrane region" description="Helical" evidence="2">
    <location>
        <begin position="722"/>
        <end position="743"/>
    </location>
</feature>